<evidence type="ECO:0000256" key="1">
    <source>
        <dbReference type="ARBA" id="ARBA00023172"/>
    </source>
</evidence>
<feature type="compositionally biased region" description="Basic residues" evidence="2">
    <location>
        <begin position="85"/>
        <end position="105"/>
    </location>
</feature>
<accession>A0A7V8FK69</accession>
<dbReference type="GO" id="GO:0015074">
    <property type="term" value="P:DNA integration"/>
    <property type="evidence" value="ECO:0007669"/>
    <property type="project" value="InterPro"/>
</dbReference>
<proteinExistence type="predicted"/>
<dbReference type="InterPro" id="IPR011010">
    <property type="entry name" value="DNA_brk_join_enz"/>
</dbReference>
<evidence type="ECO:0000313" key="3">
    <source>
        <dbReference type="EMBL" id="KAF1017556.1"/>
    </source>
</evidence>
<dbReference type="InterPro" id="IPR013762">
    <property type="entry name" value="Integrase-like_cat_sf"/>
</dbReference>
<dbReference type="Proteomes" id="UP000487117">
    <property type="component" value="Unassembled WGS sequence"/>
</dbReference>
<name>A0A7V8FK69_STEMA</name>
<keyword evidence="1" id="KW-0233">DNA recombination</keyword>
<protein>
    <submittedName>
        <fullName evidence="3">Putative defective protein IntQ</fullName>
    </submittedName>
</protein>
<dbReference type="AlphaFoldDB" id="A0A7V8FK69"/>
<reference evidence="4" key="1">
    <citation type="journal article" date="2020" name="MBio">
        <title>Horizontal gene transfer to a defensive symbiont with a reduced genome amongst a multipartite beetle microbiome.</title>
        <authorList>
            <person name="Waterworth S.C."/>
            <person name="Florez L.V."/>
            <person name="Rees E.R."/>
            <person name="Hertweck C."/>
            <person name="Kaltenpoth M."/>
            <person name="Kwan J.C."/>
        </authorList>
    </citation>
    <scope>NUCLEOTIDE SEQUENCE [LARGE SCALE GENOMIC DNA]</scope>
</reference>
<comment type="caution">
    <text evidence="3">The sequence shown here is derived from an EMBL/GenBank/DDBJ whole genome shotgun (WGS) entry which is preliminary data.</text>
</comment>
<evidence type="ECO:0000313" key="4">
    <source>
        <dbReference type="Proteomes" id="UP000487117"/>
    </source>
</evidence>
<sequence>MSLLPSGAKVLRTSEMMVLCWSDIDWRKGTVKIRRAWVMGKMKAPKTESGVREVQLLQPAINALKAQRAHTATAGEFVFHDPRTNARRGGVRSEHPRRRMAARAA</sequence>
<dbReference type="EMBL" id="WNDS01000001">
    <property type="protein sequence ID" value="KAF1017556.1"/>
    <property type="molecule type" value="Genomic_DNA"/>
</dbReference>
<dbReference type="GO" id="GO:0006310">
    <property type="term" value="P:DNA recombination"/>
    <property type="evidence" value="ECO:0007669"/>
    <property type="project" value="UniProtKB-KW"/>
</dbReference>
<dbReference type="GO" id="GO:0003677">
    <property type="term" value="F:DNA binding"/>
    <property type="evidence" value="ECO:0007669"/>
    <property type="project" value="InterPro"/>
</dbReference>
<organism evidence="3 4">
    <name type="scientific">Stenotrophomonas maltophilia</name>
    <name type="common">Pseudomonas maltophilia</name>
    <name type="synonym">Xanthomonas maltophilia</name>
    <dbReference type="NCBI Taxonomy" id="40324"/>
    <lineage>
        <taxon>Bacteria</taxon>
        <taxon>Pseudomonadati</taxon>
        <taxon>Pseudomonadota</taxon>
        <taxon>Gammaproteobacteria</taxon>
        <taxon>Lysobacterales</taxon>
        <taxon>Lysobacteraceae</taxon>
        <taxon>Stenotrophomonas</taxon>
        <taxon>Stenotrophomonas maltophilia group</taxon>
    </lineage>
</organism>
<evidence type="ECO:0000256" key="2">
    <source>
        <dbReference type="SAM" id="MobiDB-lite"/>
    </source>
</evidence>
<dbReference type="SUPFAM" id="SSF56349">
    <property type="entry name" value="DNA breaking-rejoining enzymes"/>
    <property type="match status" value="1"/>
</dbReference>
<gene>
    <name evidence="3" type="primary">intQ</name>
    <name evidence="3" type="ORF">GAK31_00823</name>
</gene>
<dbReference type="Gene3D" id="1.10.443.10">
    <property type="entry name" value="Intergrase catalytic core"/>
    <property type="match status" value="1"/>
</dbReference>
<feature type="region of interest" description="Disordered" evidence="2">
    <location>
        <begin position="75"/>
        <end position="105"/>
    </location>
</feature>